<gene>
    <name evidence="1" type="ORF">L0C25_04215</name>
</gene>
<dbReference type="EMBL" id="CP094970">
    <property type="protein sequence ID" value="UYM06290.1"/>
    <property type="molecule type" value="Genomic_DNA"/>
</dbReference>
<proteinExistence type="predicted"/>
<reference evidence="1" key="1">
    <citation type="submission" date="2022-01" db="EMBL/GenBank/DDBJ databases">
        <title>Nocardioidaceae gen. sp. A5X3R13.</title>
        <authorList>
            <person name="Lopez Marin M.A."/>
            <person name="Uhlik O."/>
        </authorList>
    </citation>
    <scope>NUCLEOTIDE SEQUENCE</scope>
    <source>
        <strain evidence="1">A5X3R13</strain>
    </source>
</reference>
<dbReference type="RefSeq" id="WP_271635174.1">
    <property type="nucleotide sequence ID" value="NZ_CP094970.1"/>
</dbReference>
<protein>
    <submittedName>
        <fullName evidence="1">Uncharacterized protein</fullName>
    </submittedName>
</protein>
<keyword evidence="2" id="KW-1185">Reference proteome</keyword>
<sequence>MLFPHHRASPAAIQATALRAGGIAHDSSALMDAVNGQARSAGGAVTGTLAAPLLSAPAPVIQSGAQVSDAATLVGGCLRRWAASVTLYNIGIDDLNARYQFLSSEPALDTGNITSSWAPAQDPPEEAMATMRSALHLEKARLDHMLDAEAERLSTLLEEGPTQDALDGLAEGGDTPSFWDEFWERLRAGMRGQIVPPENASPFDLARWIALRGTIGIWSLTDWYTVARGGWMFGRSPVGWTKWANPWWTWTPDMFPVQDAQYWSKIASVAKGATLALTGVSGFTQQWQEDSDRPDLQTSDKWTRALSVGTFDAAVVGIGGSAGFQGGLAGARFGAIIGIGGGPAGMAVGALVGATVGAVAGYVLADMATESLMPDEPAPPLHPIRTPPGVFEQRLPPVEPPLLIEPAPPIQVPGLTDPLLPPKVDVELGDSYWRISERLLPWDSTEREILDLKDELIAANPHTGPNQDLLLPHTILDVPQR</sequence>
<dbReference type="KEGG" id="sgrg:L0C25_04215"/>
<evidence type="ECO:0000313" key="2">
    <source>
        <dbReference type="Proteomes" id="UP001164390"/>
    </source>
</evidence>
<dbReference type="Proteomes" id="UP001164390">
    <property type="component" value="Chromosome"/>
</dbReference>
<evidence type="ECO:0000313" key="1">
    <source>
        <dbReference type="EMBL" id="UYM06290.1"/>
    </source>
</evidence>
<dbReference type="AlphaFoldDB" id="A0AA46TJK5"/>
<accession>A0AA46TJK5</accession>
<organism evidence="1 2">
    <name type="scientific">Solicola gregarius</name>
    <dbReference type="NCBI Taxonomy" id="2908642"/>
    <lineage>
        <taxon>Bacteria</taxon>
        <taxon>Bacillati</taxon>
        <taxon>Actinomycetota</taxon>
        <taxon>Actinomycetes</taxon>
        <taxon>Propionibacteriales</taxon>
        <taxon>Nocardioidaceae</taxon>
        <taxon>Solicola</taxon>
    </lineage>
</organism>
<name>A0AA46TJK5_9ACTN</name>